<dbReference type="Proteomes" id="UP000708148">
    <property type="component" value="Unassembled WGS sequence"/>
</dbReference>
<comment type="caution">
    <text evidence="1">The sequence shown here is derived from an EMBL/GenBank/DDBJ whole genome shotgun (WGS) entry which is preliminary data.</text>
</comment>
<organism evidence="1 2">
    <name type="scientific">Ostreobium quekettii</name>
    <dbReference type="NCBI Taxonomy" id="121088"/>
    <lineage>
        <taxon>Eukaryota</taxon>
        <taxon>Viridiplantae</taxon>
        <taxon>Chlorophyta</taxon>
        <taxon>core chlorophytes</taxon>
        <taxon>Ulvophyceae</taxon>
        <taxon>TCBD clade</taxon>
        <taxon>Bryopsidales</taxon>
        <taxon>Ostreobineae</taxon>
        <taxon>Ostreobiaceae</taxon>
        <taxon>Ostreobium</taxon>
    </lineage>
</organism>
<name>A0A8S1IQX8_9CHLO</name>
<protein>
    <submittedName>
        <fullName evidence="1">Uncharacterized protein</fullName>
    </submittedName>
</protein>
<evidence type="ECO:0000313" key="1">
    <source>
        <dbReference type="EMBL" id="CAD7697176.1"/>
    </source>
</evidence>
<sequence length="130" mass="14133">MAEGLGTLLLESRYMDLIHGSTSVAAGWHLAIGVCCWDHRMARLLRLSAAVGCTPRHCLGLQLAMAVLRAWRALVIHQCGGDTPGTVTESWLVLRFLGPFSIAVGPSIHHSGLTNSQLTILRTFCVWHSC</sequence>
<dbReference type="EMBL" id="CAJHUC010000621">
    <property type="protein sequence ID" value="CAD7697176.1"/>
    <property type="molecule type" value="Genomic_DNA"/>
</dbReference>
<dbReference type="AlphaFoldDB" id="A0A8S1IQX8"/>
<evidence type="ECO:0000313" key="2">
    <source>
        <dbReference type="Proteomes" id="UP000708148"/>
    </source>
</evidence>
<reference evidence="1" key="1">
    <citation type="submission" date="2020-12" db="EMBL/GenBank/DDBJ databases">
        <authorList>
            <person name="Iha C."/>
        </authorList>
    </citation>
    <scope>NUCLEOTIDE SEQUENCE</scope>
</reference>
<accession>A0A8S1IQX8</accession>
<proteinExistence type="predicted"/>
<keyword evidence="2" id="KW-1185">Reference proteome</keyword>
<gene>
    <name evidence="1" type="ORF">OSTQU699_LOCUS2537</name>
</gene>